<dbReference type="EMBL" id="AP022565">
    <property type="protein sequence ID" value="BBX28489.1"/>
    <property type="molecule type" value="Genomic_DNA"/>
</dbReference>
<evidence type="ECO:0000313" key="2">
    <source>
        <dbReference type="Proteomes" id="UP000466906"/>
    </source>
</evidence>
<reference evidence="1 2" key="1">
    <citation type="journal article" date="2019" name="Emerg. Microbes Infect.">
        <title>Comprehensive subspecies identification of 175 nontuberculous mycobacteria species based on 7547 genomic profiles.</title>
        <authorList>
            <person name="Matsumoto Y."/>
            <person name="Kinjo T."/>
            <person name="Motooka D."/>
            <person name="Nabeya D."/>
            <person name="Jung N."/>
            <person name="Uechi K."/>
            <person name="Horii T."/>
            <person name="Iida T."/>
            <person name="Fujita J."/>
            <person name="Nakamura S."/>
        </authorList>
    </citation>
    <scope>NUCLEOTIDE SEQUENCE [LARGE SCALE GENOMIC DNA]</scope>
    <source>
        <strain evidence="1 2">JCM 12272</strain>
    </source>
</reference>
<evidence type="ECO:0000313" key="1">
    <source>
        <dbReference type="EMBL" id="BBX28489.1"/>
    </source>
</evidence>
<gene>
    <name evidence="1" type="ORF">MALV_36140</name>
</gene>
<name>A0A6N4UVP3_9MYCO</name>
<accession>A0A6N4UVP3</accession>
<proteinExistence type="predicted"/>
<sequence length="245" mass="27061">MQLSIACAMRPYDVLSGAWLIAAAPFTEVGQRAFELACKKQDDPDLAAVVTTTGKGPSGFPFRNHRLGQLSRHRFSADTGANGNLYTHIHPASESDTLFASFEGLVSAKTVDLACALLQNERPDRFATAKDVRRYAVTYGLQRTGHTRRLFHGNEMGVHIGMLGGETRDHLTQGTSRRDRPRLDWDDVVKIWTGKFLPPSDGSDETATADTKNDHALARRKRLARAHKYPQEQVPLSFYITPAGG</sequence>
<dbReference type="Proteomes" id="UP000466906">
    <property type="component" value="Chromosome"/>
</dbReference>
<organism evidence="1 2">
    <name type="scientific">Mycolicibacterium alvei</name>
    <dbReference type="NCBI Taxonomy" id="67081"/>
    <lineage>
        <taxon>Bacteria</taxon>
        <taxon>Bacillati</taxon>
        <taxon>Actinomycetota</taxon>
        <taxon>Actinomycetes</taxon>
        <taxon>Mycobacteriales</taxon>
        <taxon>Mycobacteriaceae</taxon>
        <taxon>Mycolicibacterium</taxon>
    </lineage>
</organism>
<dbReference type="KEGG" id="malv:MALV_36140"/>
<dbReference type="AlphaFoldDB" id="A0A6N4UVP3"/>
<protein>
    <submittedName>
        <fullName evidence="1">Uncharacterized protein</fullName>
    </submittedName>
</protein>
<keyword evidence="2" id="KW-1185">Reference proteome</keyword>